<dbReference type="RefSeq" id="WP_258550633.1">
    <property type="nucleotide sequence ID" value="NZ_JBNNVF010000012.1"/>
</dbReference>
<accession>A0A3D9UI78</accession>
<comment type="caution">
    <text evidence="2">The sequence shown here is derived from an EMBL/GenBank/DDBJ whole genome shotgun (WGS) entry which is preliminary data.</text>
</comment>
<feature type="compositionally biased region" description="Polar residues" evidence="1">
    <location>
        <begin position="36"/>
        <end position="48"/>
    </location>
</feature>
<dbReference type="Proteomes" id="UP000256530">
    <property type="component" value="Unassembled WGS sequence"/>
</dbReference>
<protein>
    <submittedName>
        <fullName evidence="2">Uncharacterized protein</fullName>
    </submittedName>
</protein>
<dbReference type="EMBL" id="QTTY01000021">
    <property type="protein sequence ID" value="REF29029.1"/>
    <property type="molecule type" value="Genomic_DNA"/>
</dbReference>
<gene>
    <name evidence="2" type="ORF">DET55_12150</name>
</gene>
<feature type="region of interest" description="Disordered" evidence="1">
    <location>
        <begin position="60"/>
        <end position="80"/>
    </location>
</feature>
<reference evidence="2 3" key="1">
    <citation type="submission" date="2018-08" db="EMBL/GenBank/DDBJ databases">
        <title>Freshwater and sediment microbial communities from various areas in North America, analyzing microbe dynamics in response to fracking.</title>
        <authorList>
            <person name="Lamendella R."/>
        </authorList>
    </citation>
    <scope>NUCLEOTIDE SEQUENCE [LARGE SCALE GENOMIC DNA]</scope>
    <source>
        <strain evidence="2 3">DB-1</strain>
    </source>
</reference>
<evidence type="ECO:0000313" key="3">
    <source>
        <dbReference type="Proteomes" id="UP000256530"/>
    </source>
</evidence>
<evidence type="ECO:0000256" key="1">
    <source>
        <dbReference type="SAM" id="MobiDB-lite"/>
    </source>
</evidence>
<dbReference type="AlphaFoldDB" id="A0A3D9UI78"/>
<proteinExistence type="predicted"/>
<feature type="region of interest" description="Disordered" evidence="1">
    <location>
        <begin position="32"/>
        <end position="51"/>
    </location>
</feature>
<sequence length="99" mass="11118">MCIALGLVTGCSSKGHVYTQITYEDKEFDQKIGSETKGNNNEQDNYETISVPVKKEEYTGKIQHPELIEQTMRPVPGENKKQYKNKIVKATISFGGNYG</sequence>
<evidence type="ECO:0000313" key="2">
    <source>
        <dbReference type="EMBL" id="REF29029.1"/>
    </source>
</evidence>
<name>A0A3D9UI78_BACMY</name>
<organism evidence="2 3">
    <name type="scientific">Bacillus mycoides</name>
    <dbReference type="NCBI Taxonomy" id="1405"/>
    <lineage>
        <taxon>Bacteria</taxon>
        <taxon>Bacillati</taxon>
        <taxon>Bacillota</taxon>
        <taxon>Bacilli</taxon>
        <taxon>Bacillales</taxon>
        <taxon>Bacillaceae</taxon>
        <taxon>Bacillus</taxon>
        <taxon>Bacillus cereus group</taxon>
    </lineage>
</organism>